<dbReference type="UniPathway" id="UPA00219"/>
<dbReference type="GO" id="GO:0009252">
    <property type="term" value="P:peptidoglycan biosynthetic process"/>
    <property type="evidence" value="ECO:0007669"/>
    <property type="project" value="UniProtKB-UniRule"/>
</dbReference>
<dbReference type="PROSITE" id="PS51387">
    <property type="entry name" value="FAD_PCMH"/>
    <property type="match status" value="1"/>
</dbReference>
<protein>
    <recommendedName>
        <fullName evidence="7 20">UDP-N-acetylenolpyruvoylglucosamine reductase</fullName>
        <ecNumber evidence="6 20">1.3.1.98</ecNumber>
    </recommendedName>
    <alternativeName>
        <fullName evidence="18 20">UDP-N-acetylmuramate dehydrogenase</fullName>
    </alternativeName>
</protein>
<dbReference type="GO" id="GO:0008360">
    <property type="term" value="P:regulation of cell shape"/>
    <property type="evidence" value="ECO:0007669"/>
    <property type="project" value="UniProtKB-KW"/>
</dbReference>
<reference evidence="22 23" key="1">
    <citation type="submission" date="2014-10" db="EMBL/GenBank/DDBJ databases">
        <title>Genome sequence of Erwinia typographi M043b.</title>
        <authorList>
            <person name="Chan K.-G."/>
            <person name="Tan W.-S."/>
        </authorList>
    </citation>
    <scope>NUCLEOTIDE SEQUENCE [LARGE SCALE GENOMIC DNA]</scope>
    <source>
        <strain evidence="22 23">M043b</strain>
    </source>
</reference>
<evidence type="ECO:0000256" key="7">
    <source>
        <dbReference type="ARBA" id="ARBA00015188"/>
    </source>
</evidence>
<keyword evidence="10 20" id="KW-0285">Flavoprotein</keyword>
<comment type="pathway">
    <text evidence="4 20">Cell wall biogenesis; peptidoglycan biosynthesis.</text>
</comment>
<comment type="similarity">
    <text evidence="5 20">Belongs to the MurB family.</text>
</comment>
<dbReference type="EC" id="1.3.1.98" evidence="6 20"/>
<sequence>MPNQTHSLKSLNTFHLDAVARSIVVAKGADEMIAAWQLSQRQQEPVLLVGEGSNLLFLEDFQGTVIVNRIKGIETNESESSWYLHVGAGENWHELVQYALNKGIPGLENLAMIPGCVGSAPIQNIGAYGVELKDVCHYVDLLNLADGETIRLTAAQCQFGYRDSLFKHHYQKGYAIVAVGLVLSKRWVPVMTYGELTKLAPETVTPQQIFDAVCHMRGSKLPDPAKVGNAGSFFKNPIVSDKQAASIAESYPDAPLYAQPDGSVKLAAGWLIDRCDLKGYSIGGAAVHLQQALVLINKENATGRDIVALAHEVRQRVGAKFNVWLEPEVRFIGAQGEKDAVGVIA</sequence>
<gene>
    <name evidence="20 22" type="primary">murB</name>
    <name evidence="22" type="ORF">NG99_26925</name>
</gene>
<dbReference type="InterPro" id="IPR011601">
    <property type="entry name" value="MurB_C"/>
</dbReference>
<feature type="active site" evidence="20">
    <location>
        <position position="328"/>
    </location>
</feature>
<dbReference type="HAMAP" id="MF_00037">
    <property type="entry name" value="MurB"/>
    <property type="match status" value="1"/>
</dbReference>
<dbReference type="Gene3D" id="3.30.43.10">
    <property type="entry name" value="Uridine Diphospho-n-acetylenolpyruvylglucosamine Reductase, domain 2"/>
    <property type="match status" value="1"/>
</dbReference>
<name>A0A0A3YH52_9GAMM</name>
<dbReference type="InterPro" id="IPR003170">
    <property type="entry name" value="MurB"/>
</dbReference>
<dbReference type="InterPro" id="IPR036318">
    <property type="entry name" value="FAD-bd_PCMH-like_sf"/>
</dbReference>
<dbReference type="EMBL" id="JRUQ01000113">
    <property type="protein sequence ID" value="KGT86092.1"/>
    <property type="molecule type" value="Genomic_DNA"/>
</dbReference>
<evidence type="ECO:0000256" key="6">
    <source>
        <dbReference type="ARBA" id="ARBA00012518"/>
    </source>
</evidence>
<keyword evidence="12 20" id="KW-0521">NADP</keyword>
<evidence type="ECO:0000256" key="5">
    <source>
        <dbReference type="ARBA" id="ARBA00010485"/>
    </source>
</evidence>
<evidence type="ECO:0000256" key="11">
    <source>
        <dbReference type="ARBA" id="ARBA00022827"/>
    </source>
</evidence>
<dbReference type="InterPro" id="IPR036635">
    <property type="entry name" value="MurB_C_sf"/>
</dbReference>
<dbReference type="Pfam" id="PF02873">
    <property type="entry name" value="MurB_C"/>
    <property type="match status" value="1"/>
</dbReference>
<evidence type="ECO:0000256" key="16">
    <source>
        <dbReference type="ARBA" id="ARBA00023306"/>
    </source>
</evidence>
<keyword evidence="8 20" id="KW-0963">Cytoplasm</keyword>
<proteinExistence type="inferred from homology"/>
<dbReference type="PANTHER" id="PTHR21071:SF4">
    <property type="entry name" value="UDP-N-ACETYLENOLPYRUVOYLGLUCOSAMINE REDUCTASE"/>
    <property type="match status" value="1"/>
</dbReference>
<accession>A0A0A3YH52</accession>
<comment type="caution">
    <text evidence="22">The sequence shown here is derived from an EMBL/GenBank/DDBJ whole genome shotgun (WGS) entry which is preliminary data.</text>
</comment>
<comment type="function">
    <text evidence="2 20">Cell wall formation.</text>
</comment>
<evidence type="ECO:0000256" key="2">
    <source>
        <dbReference type="ARBA" id="ARBA00003921"/>
    </source>
</evidence>
<dbReference type="GO" id="GO:0008762">
    <property type="term" value="F:UDP-N-acetylmuramate dehydrogenase activity"/>
    <property type="evidence" value="ECO:0007669"/>
    <property type="project" value="UniProtKB-UniRule"/>
</dbReference>
<comment type="subcellular location">
    <subcellularLocation>
        <location evidence="3 20">Cytoplasm</location>
    </subcellularLocation>
</comment>
<dbReference type="SUPFAM" id="SSF56176">
    <property type="entry name" value="FAD-binding/transporter-associated domain-like"/>
    <property type="match status" value="1"/>
</dbReference>
<dbReference type="GO" id="GO:0071555">
    <property type="term" value="P:cell wall organization"/>
    <property type="evidence" value="ECO:0007669"/>
    <property type="project" value="UniProtKB-KW"/>
</dbReference>
<evidence type="ECO:0000256" key="3">
    <source>
        <dbReference type="ARBA" id="ARBA00004496"/>
    </source>
</evidence>
<dbReference type="InterPro" id="IPR016169">
    <property type="entry name" value="FAD-bd_PCMH_sub2"/>
</dbReference>
<evidence type="ECO:0000256" key="1">
    <source>
        <dbReference type="ARBA" id="ARBA00001974"/>
    </source>
</evidence>
<comment type="cofactor">
    <cofactor evidence="1 20">
        <name>FAD</name>
        <dbReference type="ChEBI" id="CHEBI:57692"/>
    </cofactor>
</comment>
<keyword evidence="15 20" id="KW-0560">Oxidoreductase</keyword>
<evidence type="ECO:0000313" key="23">
    <source>
        <dbReference type="Proteomes" id="UP000030351"/>
    </source>
</evidence>
<dbReference type="NCBIfam" id="NF010478">
    <property type="entry name" value="PRK13903.1"/>
    <property type="match status" value="1"/>
</dbReference>
<organism evidence="22 23">
    <name type="scientific">Erwinia typographi</name>
    <dbReference type="NCBI Taxonomy" id="371042"/>
    <lineage>
        <taxon>Bacteria</taxon>
        <taxon>Pseudomonadati</taxon>
        <taxon>Pseudomonadota</taxon>
        <taxon>Gammaproteobacteria</taxon>
        <taxon>Enterobacterales</taxon>
        <taxon>Erwiniaceae</taxon>
        <taxon>Erwinia</taxon>
    </lineage>
</organism>
<feature type="active site" description="Proton donor" evidence="20">
    <location>
        <position position="232"/>
    </location>
</feature>
<dbReference type="Gene3D" id="3.30.465.10">
    <property type="match status" value="1"/>
</dbReference>
<keyword evidence="17 20" id="KW-0961">Cell wall biogenesis/degradation</keyword>
<dbReference type="Proteomes" id="UP000030351">
    <property type="component" value="Unassembled WGS sequence"/>
</dbReference>
<evidence type="ECO:0000256" key="15">
    <source>
        <dbReference type="ARBA" id="ARBA00023002"/>
    </source>
</evidence>
<evidence type="ECO:0000313" key="22">
    <source>
        <dbReference type="EMBL" id="KGT86092.1"/>
    </source>
</evidence>
<evidence type="ECO:0000256" key="8">
    <source>
        <dbReference type="ARBA" id="ARBA00022490"/>
    </source>
</evidence>
<evidence type="ECO:0000256" key="18">
    <source>
        <dbReference type="ARBA" id="ARBA00031026"/>
    </source>
</evidence>
<dbReference type="Gene3D" id="3.90.78.10">
    <property type="entry name" value="UDP-N-acetylenolpyruvoylglucosamine reductase, C-terminal domain"/>
    <property type="match status" value="1"/>
</dbReference>
<evidence type="ECO:0000256" key="10">
    <source>
        <dbReference type="ARBA" id="ARBA00022630"/>
    </source>
</evidence>
<keyword evidence="23" id="KW-1185">Reference proteome</keyword>
<dbReference type="NCBIfam" id="TIGR00179">
    <property type="entry name" value="murB"/>
    <property type="match status" value="1"/>
</dbReference>
<dbReference type="AlphaFoldDB" id="A0A0A3YH52"/>
<dbReference type="RefSeq" id="WP_034899867.1">
    <property type="nucleotide sequence ID" value="NZ_JRUQ01000113.1"/>
</dbReference>
<feature type="domain" description="FAD-binding PCMH-type" evidence="21">
    <location>
        <begin position="16"/>
        <end position="186"/>
    </location>
</feature>
<dbReference type="GO" id="GO:0005829">
    <property type="term" value="C:cytosol"/>
    <property type="evidence" value="ECO:0007669"/>
    <property type="project" value="TreeGrafter"/>
</dbReference>
<dbReference type="GO" id="GO:0051301">
    <property type="term" value="P:cell division"/>
    <property type="evidence" value="ECO:0007669"/>
    <property type="project" value="UniProtKB-KW"/>
</dbReference>
<dbReference type="PANTHER" id="PTHR21071">
    <property type="entry name" value="UDP-N-ACETYLENOLPYRUVOYLGLUCOSAMINE REDUCTASE"/>
    <property type="match status" value="1"/>
</dbReference>
<dbReference type="eggNOG" id="COG0812">
    <property type="taxonomic scope" value="Bacteria"/>
</dbReference>
<evidence type="ECO:0000256" key="13">
    <source>
        <dbReference type="ARBA" id="ARBA00022960"/>
    </source>
</evidence>
<dbReference type="Pfam" id="PF01565">
    <property type="entry name" value="FAD_binding_4"/>
    <property type="match status" value="1"/>
</dbReference>
<keyword evidence="16 20" id="KW-0131">Cell cycle</keyword>
<keyword evidence="9 20" id="KW-0132">Cell division</keyword>
<evidence type="ECO:0000256" key="14">
    <source>
        <dbReference type="ARBA" id="ARBA00022984"/>
    </source>
</evidence>
<comment type="catalytic activity">
    <reaction evidence="19 20">
        <text>UDP-N-acetyl-alpha-D-muramate + NADP(+) = UDP-N-acetyl-3-O-(1-carboxyvinyl)-alpha-D-glucosamine + NADPH + H(+)</text>
        <dbReference type="Rhea" id="RHEA:12248"/>
        <dbReference type="ChEBI" id="CHEBI:15378"/>
        <dbReference type="ChEBI" id="CHEBI:57783"/>
        <dbReference type="ChEBI" id="CHEBI:58349"/>
        <dbReference type="ChEBI" id="CHEBI:68483"/>
        <dbReference type="ChEBI" id="CHEBI:70757"/>
        <dbReference type="EC" id="1.3.1.98"/>
    </reaction>
</comment>
<dbReference type="SUPFAM" id="SSF56194">
    <property type="entry name" value="Uridine diphospho-N-Acetylenolpyruvylglucosamine reductase, MurB, C-terminal domain"/>
    <property type="match status" value="1"/>
</dbReference>
<dbReference type="STRING" id="371042.NG99_26925"/>
<keyword evidence="14 20" id="KW-0573">Peptidoglycan synthesis</keyword>
<evidence type="ECO:0000256" key="12">
    <source>
        <dbReference type="ARBA" id="ARBA00022857"/>
    </source>
</evidence>
<feature type="active site" evidence="20">
    <location>
        <position position="162"/>
    </location>
</feature>
<dbReference type="InterPro" id="IPR016166">
    <property type="entry name" value="FAD-bd_PCMH"/>
</dbReference>
<keyword evidence="11 20" id="KW-0274">FAD</keyword>
<evidence type="ECO:0000256" key="4">
    <source>
        <dbReference type="ARBA" id="ARBA00004752"/>
    </source>
</evidence>
<evidence type="ECO:0000256" key="17">
    <source>
        <dbReference type="ARBA" id="ARBA00023316"/>
    </source>
</evidence>
<evidence type="ECO:0000259" key="21">
    <source>
        <dbReference type="PROSITE" id="PS51387"/>
    </source>
</evidence>
<dbReference type="InterPro" id="IPR016167">
    <property type="entry name" value="FAD-bd_PCMH_sub1"/>
</dbReference>
<dbReference type="InterPro" id="IPR006094">
    <property type="entry name" value="Oxid_FAD_bind_N"/>
</dbReference>
<dbReference type="OrthoDB" id="9804753at2"/>
<evidence type="ECO:0000256" key="9">
    <source>
        <dbReference type="ARBA" id="ARBA00022618"/>
    </source>
</evidence>
<evidence type="ECO:0000256" key="19">
    <source>
        <dbReference type="ARBA" id="ARBA00048914"/>
    </source>
</evidence>
<keyword evidence="13 20" id="KW-0133">Cell shape</keyword>
<evidence type="ECO:0000256" key="20">
    <source>
        <dbReference type="HAMAP-Rule" id="MF_00037"/>
    </source>
</evidence>
<dbReference type="GO" id="GO:0071949">
    <property type="term" value="F:FAD binding"/>
    <property type="evidence" value="ECO:0007669"/>
    <property type="project" value="InterPro"/>
</dbReference>
<dbReference type="NCBIfam" id="NF000755">
    <property type="entry name" value="PRK00046.1"/>
    <property type="match status" value="1"/>
</dbReference>